<dbReference type="KEGG" id="srt:Srot_2755"/>
<keyword evidence="3" id="KW-1185">Reference proteome</keyword>
<dbReference type="Proteomes" id="UP000002247">
    <property type="component" value="Chromosome"/>
</dbReference>
<dbReference type="SUPFAM" id="SSF56601">
    <property type="entry name" value="beta-lactamase/transpeptidase-like"/>
    <property type="match status" value="1"/>
</dbReference>
<dbReference type="EMBL" id="CP001958">
    <property type="protein sequence ID" value="ADG99188.1"/>
    <property type="molecule type" value="Genomic_DNA"/>
</dbReference>
<dbReference type="PANTHER" id="PTHR43319">
    <property type="entry name" value="BETA-LACTAMASE-RELATED"/>
    <property type="match status" value="1"/>
</dbReference>
<dbReference type="InterPro" id="IPR052907">
    <property type="entry name" value="Beta-lactamase/esterase"/>
</dbReference>
<dbReference type="AlphaFoldDB" id="D6ZD01"/>
<evidence type="ECO:0000259" key="1">
    <source>
        <dbReference type="Pfam" id="PF00144"/>
    </source>
</evidence>
<organism evidence="2 3">
    <name type="scientific">Segniliparus rotundus (strain ATCC BAA-972 / CDC 1076 / CIP 108378 / DSM 44985 / JCM 13578)</name>
    <dbReference type="NCBI Taxonomy" id="640132"/>
    <lineage>
        <taxon>Bacteria</taxon>
        <taxon>Bacillati</taxon>
        <taxon>Actinomycetota</taxon>
        <taxon>Actinomycetes</taxon>
        <taxon>Mycobacteriales</taxon>
        <taxon>Segniliparaceae</taxon>
        <taxon>Segniliparus</taxon>
    </lineage>
</organism>
<dbReference type="STRING" id="640132.Srot_2755"/>
<dbReference type="OrthoDB" id="9809635at2"/>
<dbReference type="Pfam" id="PF00144">
    <property type="entry name" value="Beta-lactamase"/>
    <property type="match status" value="1"/>
</dbReference>
<accession>D6ZD01</accession>
<proteinExistence type="predicted"/>
<name>D6ZD01_SEGRD</name>
<gene>
    <name evidence="2" type="ordered locus">Srot_2755</name>
</gene>
<evidence type="ECO:0000313" key="3">
    <source>
        <dbReference type="Proteomes" id="UP000002247"/>
    </source>
</evidence>
<dbReference type="eggNOG" id="COG1680">
    <property type="taxonomic scope" value="Bacteria"/>
</dbReference>
<dbReference type="InterPro" id="IPR001466">
    <property type="entry name" value="Beta-lactam-related"/>
</dbReference>
<reference evidence="2 3" key="1">
    <citation type="journal article" date="2010" name="Stand. Genomic Sci.">
        <title>Complete genome sequence of Segniliparus rotundus type strain (CDC 1076).</title>
        <authorList>
            <person name="Sikorski J."/>
            <person name="Lapidus A."/>
            <person name="Copeland A."/>
            <person name="Misra M."/>
            <person name="Glavina Del Rio T."/>
            <person name="Nolan M."/>
            <person name="Lucas S."/>
            <person name="Chen F."/>
            <person name="Tice H."/>
            <person name="Cheng J.F."/>
            <person name="Jando M."/>
            <person name="Schneider S."/>
            <person name="Bruce D."/>
            <person name="Goodwin L."/>
            <person name="Pitluck S."/>
            <person name="Liolios K."/>
            <person name="Mikhailova N."/>
            <person name="Pati A."/>
            <person name="Ivanova N."/>
            <person name="Mavromatis K."/>
            <person name="Chen A."/>
            <person name="Palaniappan K."/>
            <person name="Chertkov O."/>
            <person name="Land M."/>
            <person name="Hauser L."/>
            <person name="Chang Y.J."/>
            <person name="Jeffries C.D."/>
            <person name="Brettin T."/>
            <person name="Detter J.C."/>
            <person name="Han C."/>
            <person name="Rohde M."/>
            <person name="Goker M."/>
            <person name="Bristow J."/>
            <person name="Eisen J.A."/>
            <person name="Markowitz V."/>
            <person name="Hugenholtz P."/>
            <person name="Kyrpides N.C."/>
            <person name="Klenk H.P."/>
        </authorList>
    </citation>
    <scope>NUCLEOTIDE SEQUENCE [LARGE SCALE GENOMIC DNA]</scope>
    <source>
        <strain evidence="3">ATCC BAA-972 / CDC 1076 / CIP 108378 / DSM 44985 / JCM 13578</strain>
    </source>
</reference>
<sequence length="416" mass="45003">MTMVTVMSAPDAQQGLPEGVQGTADRHFDPVVKAFAKLYTGRRAGGGALTVRLHGETVLDIWAGHSDRAGRAAWTRDTAPIVFSVSKGLSSTIIHRLADRGLIEYDKPVAEYWPAFGKSGKHAVTVRKVMAHEAGLSQLGGIINEYADYFDHELIEDRLASAWADRFAGKPAYHAFTYGWILSGLARAVTGKGMRDLFRQELAEPLGVEHIHLGRPPESSPTQLAAFVGARIPSTSPAQQVIQFGRKWTPFKRLIEACIPEPGMEKILHGDHPPILDGEMPAASVVVTAPVLATVYAALAGGGSVDGTQLLQPETVRQLSARRDPRNRATYQPDRVLGVPMMWHLGYHSLLTPVTLTGFGHIGIGGSAGWADPSNGIAVGYVHNRTPVTMLTDQASFPLLWPLILRAAKRRDASGR</sequence>
<evidence type="ECO:0000313" key="2">
    <source>
        <dbReference type="EMBL" id="ADG99188.1"/>
    </source>
</evidence>
<dbReference type="PANTHER" id="PTHR43319:SF3">
    <property type="entry name" value="BETA-LACTAMASE-RELATED DOMAIN-CONTAINING PROTEIN"/>
    <property type="match status" value="1"/>
</dbReference>
<dbReference type="InterPro" id="IPR012338">
    <property type="entry name" value="Beta-lactam/transpept-like"/>
</dbReference>
<protein>
    <submittedName>
        <fullName evidence="2">Beta-lactamase</fullName>
    </submittedName>
</protein>
<feature type="domain" description="Beta-lactamase-related" evidence="1">
    <location>
        <begin position="34"/>
        <end position="387"/>
    </location>
</feature>
<dbReference type="HOGENOM" id="CLU_035614_0_0_11"/>
<dbReference type="Gene3D" id="3.40.710.10">
    <property type="entry name" value="DD-peptidase/beta-lactamase superfamily"/>
    <property type="match status" value="1"/>
</dbReference>